<dbReference type="AlphaFoldDB" id="A0A645G481"/>
<proteinExistence type="predicted"/>
<dbReference type="EMBL" id="VSSQ01066253">
    <property type="protein sequence ID" value="MPN18833.1"/>
    <property type="molecule type" value="Genomic_DNA"/>
</dbReference>
<name>A0A645G481_9ZZZZ</name>
<gene>
    <name evidence="1" type="ORF">SDC9_166198</name>
</gene>
<accession>A0A645G481</accession>
<protein>
    <submittedName>
        <fullName evidence="1">Uncharacterized protein</fullName>
    </submittedName>
</protein>
<evidence type="ECO:0000313" key="1">
    <source>
        <dbReference type="EMBL" id="MPN18833.1"/>
    </source>
</evidence>
<reference evidence="1" key="1">
    <citation type="submission" date="2019-08" db="EMBL/GenBank/DDBJ databases">
        <authorList>
            <person name="Kucharzyk K."/>
            <person name="Murdoch R.W."/>
            <person name="Higgins S."/>
            <person name="Loffler F."/>
        </authorList>
    </citation>
    <scope>NUCLEOTIDE SEQUENCE</scope>
</reference>
<organism evidence="1">
    <name type="scientific">bioreactor metagenome</name>
    <dbReference type="NCBI Taxonomy" id="1076179"/>
    <lineage>
        <taxon>unclassified sequences</taxon>
        <taxon>metagenomes</taxon>
        <taxon>ecological metagenomes</taxon>
    </lineage>
</organism>
<comment type="caution">
    <text evidence="1">The sequence shown here is derived from an EMBL/GenBank/DDBJ whole genome shotgun (WGS) entry which is preliminary data.</text>
</comment>
<sequence>MVLNGILTRRTYQTLGAFTRDGFHTERRSFREAYLCYAHLLVQKFVEFICFGRTCLPLYAGIYIFRVLAKDVHVDLLGLFHRRNDTSEPANRTKTHI</sequence>